<dbReference type="CDD" id="cd00635">
    <property type="entry name" value="PLPDE_III_YBL036c_like"/>
    <property type="match status" value="1"/>
</dbReference>
<gene>
    <name evidence="5" type="ORF">ACFO3G_05135</name>
</gene>
<evidence type="ECO:0000256" key="2">
    <source>
        <dbReference type="HAMAP-Rule" id="MF_02087"/>
    </source>
</evidence>
<dbReference type="RefSeq" id="WP_380078602.1">
    <property type="nucleotide sequence ID" value="NZ_JBHSGO010000162.1"/>
</dbReference>
<evidence type="ECO:0000313" key="6">
    <source>
        <dbReference type="Proteomes" id="UP001596020"/>
    </source>
</evidence>
<keyword evidence="6" id="KW-1185">Reference proteome</keyword>
<dbReference type="InterPro" id="IPR001608">
    <property type="entry name" value="Ala_racemase_N"/>
</dbReference>
<dbReference type="NCBIfam" id="TIGR00044">
    <property type="entry name" value="YggS family pyridoxal phosphate-dependent enzyme"/>
    <property type="match status" value="1"/>
</dbReference>
<dbReference type="PIRSF" id="PIRSF004848">
    <property type="entry name" value="YBL036c_PLPDEIII"/>
    <property type="match status" value="1"/>
</dbReference>
<dbReference type="InterPro" id="IPR011078">
    <property type="entry name" value="PyrdxlP_homeostasis"/>
</dbReference>
<dbReference type="Pfam" id="PF01168">
    <property type="entry name" value="Ala_racemase_N"/>
    <property type="match status" value="1"/>
</dbReference>
<feature type="modified residue" description="N6-(pyridoxal phosphate)lysine" evidence="2">
    <location>
        <position position="24"/>
    </location>
</feature>
<dbReference type="InterPro" id="IPR029066">
    <property type="entry name" value="PLP-binding_barrel"/>
</dbReference>
<dbReference type="Proteomes" id="UP001596020">
    <property type="component" value="Unassembled WGS sequence"/>
</dbReference>
<dbReference type="PROSITE" id="PS01211">
    <property type="entry name" value="UPF0001"/>
    <property type="match status" value="1"/>
</dbReference>
<evidence type="ECO:0000256" key="3">
    <source>
        <dbReference type="RuleBase" id="RU004514"/>
    </source>
</evidence>
<dbReference type="PANTHER" id="PTHR10146">
    <property type="entry name" value="PROLINE SYNTHETASE CO-TRANSCRIBED BACTERIAL HOMOLOG PROTEIN"/>
    <property type="match status" value="1"/>
</dbReference>
<comment type="function">
    <text evidence="2">Pyridoxal 5'-phosphate (PLP)-binding protein, which is involved in PLP homeostasis.</text>
</comment>
<reference evidence="6" key="1">
    <citation type="journal article" date="2019" name="Int. J. Syst. Evol. Microbiol.">
        <title>The Global Catalogue of Microorganisms (GCM) 10K type strain sequencing project: providing services to taxonomists for standard genome sequencing and annotation.</title>
        <authorList>
            <consortium name="The Broad Institute Genomics Platform"/>
            <consortium name="The Broad Institute Genome Sequencing Center for Infectious Disease"/>
            <person name="Wu L."/>
            <person name="Ma J."/>
        </authorList>
    </citation>
    <scope>NUCLEOTIDE SEQUENCE [LARGE SCALE GENOMIC DNA]</scope>
    <source>
        <strain evidence="6">CGMCC 4.7357</strain>
    </source>
</reference>
<evidence type="ECO:0000259" key="4">
    <source>
        <dbReference type="Pfam" id="PF01168"/>
    </source>
</evidence>
<protein>
    <recommendedName>
        <fullName evidence="2">Pyridoxal phosphate homeostasis protein</fullName>
        <shortName evidence="2">PLP homeostasis protein</shortName>
    </recommendedName>
</protein>
<dbReference type="HAMAP" id="MF_02087">
    <property type="entry name" value="PLP_homeostasis"/>
    <property type="match status" value="1"/>
</dbReference>
<sequence>MIKENLSAIKSNLPESVGLVAVSKFHPSEDLKEAYEAGQRAFGENRVQEMVAKAEELREVCPEIEWHFIGTLQRNKVKYIVPFVSIIESVSSIKLLNEIEKQAAKVDRRIDILLEAHVTDEESKTGFDVDELMEAARLIATTDDYPHIRVCGVMGMATLTEDEHRIRQDFIHIRKIYEELKESLFKDKDYFRQISMGMSGDYKLAIEEGSTSVRIGTAIFGPRVY</sequence>
<organism evidence="5 6">
    <name type="scientific">Falsiporphyromonas endometrii</name>
    <dbReference type="NCBI Taxonomy" id="1387297"/>
    <lineage>
        <taxon>Bacteria</taxon>
        <taxon>Pseudomonadati</taxon>
        <taxon>Bacteroidota</taxon>
        <taxon>Bacteroidia</taxon>
        <taxon>Bacteroidales</taxon>
        <taxon>Porphyromonadaceae</taxon>
        <taxon>Falsiporphyromonas</taxon>
    </lineage>
</organism>
<feature type="domain" description="Alanine racemase N-terminal" evidence="4">
    <location>
        <begin position="2"/>
        <end position="222"/>
    </location>
</feature>
<comment type="caution">
    <text evidence="5">The sequence shown here is derived from an EMBL/GenBank/DDBJ whole genome shotgun (WGS) entry which is preliminary data.</text>
</comment>
<keyword evidence="1 2" id="KW-0663">Pyridoxal phosphate</keyword>
<dbReference type="Gene3D" id="3.20.20.10">
    <property type="entry name" value="Alanine racemase"/>
    <property type="match status" value="1"/>
</dbReference>
<evidence type="ECO:0000256" key="1">
    <source>
        <dbReference type="ARBA" id="ARBA00022898"/>
    </source>
</evidence>
<accession>A0ABV9K745</accession>
<evidence type="ECO:0000313" key="5">
    <source>
        <dbReference type="EMBL" id="MFC4665982.1"/>
    </source>
</evidence>
<comment type="similarity">
    <text evidence="2 3">Belongs to the pyridoxal phosphate-binding protein YggS/PROSC family.</text>
</comment>
<proteinExistence type="inferred from homology"/>
<name>A0ABV9K745_9PORP</name>
<dbReference type="EMBL" id="JBHSGO010000162">
    <property type="protein sequence ID" value="MFC4665982.1"/>
    <property type="molecule type" value="Genomic_DNA"/>
</dbReference>
<dbReference type="PANTHER" id="PTHR10146:SF14">
    <property type="entry name" value="PYRIDOXAL PHOSPHATE HOMEOSTASIS PROTEIN"/>
    <property type="match status" value="1"/>
</dbReference>
<dbReference type="SUPFAM" id="SSF51419">
    <property type="entry name" value="PLP-binding barrel"/>
    <property type="match status" value="1"/>
</dbReference>